<dbReference type="EMBL" id="JAFBBK010000001">
    <property type="protein sequence ID" value="MBM7415434.1"/>
    <property type="molecule type" value="Genomic_DNA"/>
</dbReference>
<dbReference type="InterPro" id="IPR005531">
    <property type="entry name" value="Asp23"/>
</dbReference>
<dbReference type="PANTHER" id="PTHR34297">
    <property type="entry name" value="HYPOTHETICAL CYTOSOLIC PROTEIN-RELATED"/>
    <property type="match status" value="1"/>
</dbReference>
<comment type="caution">
    <text evidence="2">The sequence shown here is derived from an EMBL/GenBank/DDBJ whole genome shotgun (WGS) entry which is preliminary data.</text>
</comment>
<keyword evidence="3" id="KW-1185">Reference proteome</keyword>
<dbReference type="PANTHER" id="PTHR34297:SF3">
    <property type="entry name" value="ALKALINE SHOCK PROTEIN 23"/>
    <property type="match status" value="1"/>
</dbReference>
<sequence length="139" mass="14139">MRTSVASTVDHGDDRTDRGSCGRTVVADAVVATVAGIAAREVPGLHALEPAGSRALDVLRSAVGVDGARHTQGVSVEVDDRTAVVSLDLVADYGISIADVAADVRRNVSSAVTALTGLTCSRVDVVVHDVQVGGHRTAA</sequence>
<gene>
    <name evidence="2" type="ORF">JOE42_002167</name>
</gene>
<evidence type="ECO:0000313" key="2">
    <source>
        <dbReference type="EMBL" id="MBM7415434.1"/>
    </source>
</evidence>
<protein>
    <submittedName>
        <fullName evidence="2">Alkaline shock family protein YloU</fullName>
    </submittedName>
</protein>
<dbReference type="Proteomes" id="UP000703038">
    <property type="component" value="Unassembled WGS sequence"/>
</dbReference>
<accession>A0ABS2KU20</accession>
<dbReference type="Pfam" id="PF03780">
    <property type="entry name" value="Asp23"/>
    <property type="match status" value="1"/>
</dbReference>
<name>A0ABS2KU20_9NOCA</name>
<evidence type="ECO:0000256" key="1">
    <source>
        <dbReference type="ARBA" id="ARBA00005721"/>
    </source>
</evidence>
<evidence type="ECO:0000313" key="3">
    <source>
        <dbReference type="Proteomes" id="UP000703038"/>
    </source>
</evidence>
<organism evidence="2 3">
    <name type="scientific">Rhodococcoides corynebacterioides</name>
    <dbReference type="NCBI Taxonomy" id="53972"/>
    <lineage>
        <taxon>Bacteria</taxon>
        <taxon>Bacillati</taxon>
        <taxon>Actinomycetota</taxon>
        <taxon>Actinomycetes</taxon>
        <taxon>Mycobacteriales</taxon>
        <taxon>Nocardiaceae</taxon>
        <taxon>Rhodococcoides</taxon>
    </lineage>
</organism>
<reference evidence="2 3" key="1">
    <citation type="submission" date="2021-01" db="EMBL/GenBank/DDBJ databases">
        <title>Genomics of switchgrass bacterial isolates.</title>
        <authorList>
            <person name="Shade A."/>
        </authorList>
    </citation>
    <scope>NUCLEOTIDE SEQUENCE [LARGE SCALE GENOMIC DNA]</scope>
    <source>
        <strain evidence="2 3">PvP111</strain>
    </source>
</reference>
<comment type="similarity">
    <text evidence="1">Belongs to the asp23 family.</text>
</comment>
<proteinExistence type="inferred from homology"/>
<dbReference type="RefSeq" id="WP_204868481.1">
    <property type="nucleotide sequence ID" value="NZ_JAFBBK010000001.1"/>
</dbReference>